<evidence type="ECO:0000313" key="3">
    <source>
        <dbReference type="EMBL" id="TNV78855.1"/>
    </source>
</evidence>
<dbReference type="Gene3D" id="1.10.287.1490">
    <property type="match status" value="1"/>
</dbReference>
<protein>
    <submittedName>
        <fullName evidence="3">Uncharacterized protein</fullName>
    </submittedName>
</protein>
<dbReference type="Proteomes" id="UP000785679">
    <property type="component" value="Unassembled WGS sequence"/>
</dbReference>
<name>A0A8J8NQT7_HALGN</name>
<accession>A0A8J8NQT7</accession>
<sequence>MECLRGMQTAAGEIWMPQMRTFFTLKQIQLLIHALQRDFELKEALNAELNTLSLEQNSQVLKLQASLSDAQDQSQCQEREIDKLHQEIENLEDKLKAQKCQEASKVIALTKEIDDLHATNSSIIGQLKRYEDHLRENDYQFQHLKAEKQSLYLQIESLNASFDHSLRQVQSLMKEKLLLEGVLQTLQSKRSPSPKGERNTRQLQMTPSSASAGIKRSGLHIRSMVDLESNVSHEPEAAQHNLMLNNMEIDALSIGDQCDGYHSYRSSCSRAFEWVGPTEVQHKGAALNRKSISPPDTARLSHYTPKQQQITEASESIETSNVTTSQILNTDRSSLLLREKDEECFTIKNNSIIEMLFDNLQPQMLLKKQLVDILKRLKQSIQSAGTSKAI</sequence>
<reference evidence="3" key="1">
    <citation type="submission" date="2019-06" db="EMBL/GenBank/DDBJ databases">
        <authorList>
            <person name="Zheng W."/>
        </authorList>
    </citation>
    <scope>NUCLEOTIDE SEQUENCE</scope>
    <source>
        <strain evidence="3">QDHG01</strain>
    </source>
</reference>
<gene>
    <name evidence="3" type="ORF">FGO68_gene9372</name>
</gene>
<feature type="compositionally biased region" description="Polar residues" evidence="2">
    <location>
        <begin position="201"/>
        <end position="211"/>
    </location>
</feature>
<keyword evidence="4" id="KW-1185">Reference proteome</keyword>
<evidence type="ECO:0000256" key="2">
    <source>
        <dbReference type="SAM" id="MobiDB-lite"/>
    </source>
</evidence>
<feature type="coiled-coil region" evidence="1">
    <location>
        <begin position="60"/>
        <end position="101"/>
    </location>
</feature>
<dbReference type="EMBL" id="RRYP01009743">
    <property type="protein sequence ID" value="TNV78855.1"/>
    <property type="molecule type" value="Genomic_DNA"/>
</dbReference>
<evidence type="ECO:0000256" key="1">
    <source>
        <dbReference type="SAM" id="Coils"/>
    </source>
</evidence>
<organism evidence="3 4">
    <name type="scientific">Halteria grandinella</name>
    <dbReference type="NCBI Taxonomy" id="5974"/>
    <lineage>
        <taxon>Eukaryota</taxon>
        <taxon>Sar</taxon>
        <taxon>Alveolata</taxon>
        <taxon>Ciliophora</taxon>
        <taxon>Intramacronucleata</taxon>
        <taxon>Spirotrichea</taxon>
        <taxon>Stichotrichia</taxon>
        <taxon>Sporadotrichida</taxon>
        <taxon>Halteriidae</taxon>
        <taxon>Halteria</taxon>
    </lineage>
</organism>
<evidence type="ECO:0000313" key="4">
    <source>
        <dbReference type="Proteomes" id="UP000785679"/>
    </source>
</evidence>
<feature type="region of interest" description="Disordered" evidence="2">
    <location>
        <begin position="187"/>
        <end position="214"/>
    </location>
</feature>
<dbReference type="AlphaFoldDB" id="A0A8J8NQT7"/>
<proteinExistence type="predicted"/>
<keyword evidence="1" id="KW-0175">Coiled coil</keyword>
<comment type="caution">
    <text evidence="3">The sequence shown here is derived from an EMBL/GenBank/DDBJ whole genome shotgun (WGS) entry which is preliminary data.</text>
</comment>